<dbReference type="Pfam" id="PF08597">
    <property type="entry name" value="eIF3_subunit"/>
    <property type="match status" value="1"/>
</dbReference>
<dbReference type="GO" id="GO:0005852">
    <property type="term" value="C:eukaryotic translation initiation factor 3 complex"/>
    <property type="evidence" value="ECO:0007669"/>
    <property type="project" value="InterPro"/>
</dbReference>
<keyword evidence="6" id="KW-1185">Reference proteome</keyword>
<dbReference type="PANTHER" id="PTHR21681:SF0">
    <property type="entry name" value="EUKARYOTIC TRANSLATION INITIATION FACTOR 3 SUBUNIT J"/>
    <property type="match status" value="1"/>
</dbReference>
<comment type="caution">
    <text evidence="5">The sequence shown here is derived from an EMBL/GenBank/DDBJ whole genome shotgun (WGS) entry which is preliminary data.</text>
</comment>
<evidence type="ECO:0000313" key="6">
    <source>
        <dbReference type="Proteomes" id="UP001345219"/>
    </source>
</evidence>
<name>A0AAN7JH05_9MYRT</name>
<feature type="compositionally biased region" description="Acidic residues" evidence="4">
    <location>
        <begin position="28"/>
        <end position="59"/>
    </location>
</feature>
<dbReference type="PANTHER" id="PTHR21681">
    <property type="entry name" value="EUKARYOTIC TRANSLATION INITIATION FACTOR 3 SUBUNIT J"/>
    <property type="match status" value="1"/>
</dbReference>
<organism evidence="5 6">
    <name type="scientific">Trapa incisa</name>
    <dbReference type="NCBI Taxonomy" id="236973"/>
    <lineage>
        <taxon>Eukaryota</taxon>
        <taxon>Viridiplantae</taxon>
        <taxon>Streptophyta</taxon>
        <taxon>Embryophyta</taxon>
        <taxon>Tracheophyta</taxon>
        <taxon>Spermatophyta</taxon>
        <taxon>Magnoliopsida</taxon>
        <taxon>eudicotyledons</taxon>
        <taxon>Gunneridae</taxon>
        <taxon>Pentapetalae</taxon>
        <taxon>rosids</taxon>
        <taxon>malvids</taxon>
        <taxon>Myrtales</taxon>
        <taxon>Lythraceae</taxon>
        <taxon>Trapa</taxon>
    </lineage>
</organism>
<evidence type="ECO:0008006" key="7">
    <source>
        <dbReference type="Google" id="ProtNLM"/>
    </source>
</evidence>
<accession>A0AAN7JH05</accession>
<feature type="region of interest" description="Disordered" evidence="4">
    <location>
        <begin position="1"/>
        <end position="60"/>
    </location>
</feature>
<dbReference type="InterPro" id="IPR013906">
    <property type="entry name" value="eIF3j"/>
</dbReference>
<evidence type="ECO:0000256" key="4">
    <source>
        <dbReference type="SAM" id="MobiDB-lite"/>
    </source>
</evidence>
<dbReference type="InterPro" id="IPR023194">
    <property type="entry name" value="eIF3-like_dom_sf"/>
</dbReference>
<dbReference type="AlphaFoldDB" id="A0AAN7JH05"/>
<evidence type="ECO:0000256" key="2">
    <source>
        <dbReference type="ARBA" id="ARBA00022540"/>
    </source>
</evidence>
<reference evidence="5 6" key="1">
    <citation type="journal article" date="2023" name="Hortic Res">
        <title>Pangenome of water caltrop reveals structural variations and asymmetric subgenome divergence after allopolyploidization.</title>
        <authorList>
            <person name="Zhang X."/>
            <person name="Chen Y."/>
            <person name="Wang L."/>
            <person name="Yuan Y."/>
            <person name="Fang M."/>
            <person name="Shi L."/>
            <person name="Lu R."/>
            <person name="Comes H.P."/>
            <person name="Ma Y."/>
            <person name="Chen Y."/>
            <person name="Huang G."/>
            <person name="Zhou Y."/>
            <person name="Zheng Z."/>
            <person name="Qiu Y."/>
        </authorList>
    </citation>
    <scope>NUCLEOTIDE SEQUENCE [LARGE SCALE GENOMIC DNA]</scope>
    <source>
        <tissue evidence="5">Roots</tissue>
    </source>
</reference>
<protein>
    <recommendedName>
        <fullName evidence="7">Eukaryotic translation initiation factor 3 30 kDa subunit</fullName>
    </recommendedName>
</protein>
<dbReference type="EMBL" id="JAXIOK010000023">
    <property type="protein sequence ID" value="KAK4742223.1"/>
    <property type="molecule type" value="Genomic_DNA"/>
</dbReference>
<dbReference type="Gene3D" id="1.10.246.60">
    <property type="entry name" value="Eukaryotic translation initiation factor 3 like domains"/>
    <property type="match status" value="1"/>
</dbReference>
<evidence type="ECO:0000256" key="3">
    <source>
        <dbReference type="ARBA" id="ARBA00022917"/>
    </source>
</evidence>
<evidence type="ECO:0000256" key="1">
    <source>
        <dbReference type="ARBA" id="ARBA00022490"/>
    </source>
</evidence>
<proteinExistence type="predicted"/>
<keyword evidence="3" id="KW-0648">Protein biosynthesis</keyword>
<evidence type="ECO:0000313" key="5">
    <source>
        <dbReference type="EMBL" id="KAK4742223.1"/>
    </source>
</evidence>
<dbReference type="Proteomes" id="UP001345219">
    <property type="component" value="Chromosome 1"/>
</dbReference>
<gene>
    <name evidence="5" type="ORF">SAY87_000224</name>
</gene>
<keyword evidence="2" id="KW-0396">Initiation factor</keyword>
<dbReference type="GO" id="GO:0003743">
    <property type="term" value="F:translation initiation factor activity"/>
    <property type="evidence" value="ECO:0007669"/>
    <property type="project" value="UniProtKB-KW"/>
</dbReference>
<keyword evidence="1" id="KW-0963">Cytoplasm</keyword>
<feature type="region of interest" description="Disordered" evidence="4">
    <location>
        <begin position="145"/>
        <end position="164"/>
    </location>
</feature>
<sequence length="179" mass="20273">MAEGIELPPSKDNWEDEDVDQSAVKESWEDDNKEEEVEEQEEDESEEEDDDEEDSDEEAPMVAAEKALNGEEITLDNFIPNSGSEFLEYAELIFHKLRPFQKNYHYIDLVKDVMRLSLSSLKAADVKSIQSSISAILNAKIKAERSAGKKKKGGAKKTQLLVDKPGDDKRINMHEVLDD</sequence>